<dbReference type="AlphaFoldDB" id="A0A2V1DYI7"/>
<keyword evidence="2" id="KW-1185">Reference proteome</keyword>
<dbReference type="Proteomes" id="UP000244855">
    <property type="component" value="Unassembled WGS sequence"/>
</dbReference>
<sequence length="283" mass="32627">MPPSPLSLLSPNCLLWLGAYYSCRTLQSEMHAYFQPGAPKALTGGRLIFYEDPFTLSMYFRYPNDDWFTWVEFDNITPSLNAFGLISKLTAPLQVPLSDFKKTWLDYTFVRDMVNTLLGLYINHVHFTLHWDEHWVRPFEAFEGDMADGLVIPFILAQTVHCNVVTVALERPEDIWAKSKTLSPVEKVVGWGSKDVPVGEQYLEPHGNGRVGGYKKVPRSEPLEQRDLRVEYTVTKTVDKKGRSIQRRYDSKRRRFMAVKVDSVGRRMRRSVREVVSALGSFR</sequence>
<protein>
    <submittedName>
        <fullName evidence="1">Uncharacterized protein</fullName>
    </submittedName>
</protein>
<reference evidence="1 2" key="1">
    <citation type="journal article" date="2018" name="Sci. Rep.">
        <title>Comparative genomics provides insights into the lifestyle and reveals functional heterogeneity of dark septate endophytic fungi.</title>
        <authorList>
            <person name="Knapp D.G."/>
            <person name="Nemeth J.B."/>
            <person name="Barry K."/>
            <person name="Hainaut M."/>
            <person name="Henrissat B."/>
            <person name="Johnson J."/>
            <person name="Kuo A."/>
            <person name="Lim J.H.P."/>
            <person name="Lipzen A."/>
            <person name="Nolan M."/>
            <person name="Ohm R.A."/>
            <person name="Tamas L."/>
            <person name="Grigoriev I.V."/>
            <person name="Spatafora J.W."/>
            <person name="Nagy L.G."/>
            <person name="Kovacs G.M."/>
        </authorList>
    </citation>
    <scope>NUCLEOTIDE SEQUENCE [LARGE SCALE GENOMIC DNA]</scope>
    <source>
        <strain evidence="1 2">DSE2036</strain>
    </source>
</reference>
<name>A0A2V1DYI7_9PLEO</name>
<accession>A0A2V1DYI7</accession>
<evidence type="ECO:0000313" key="2">
    <source>
        <dbReference type="Proteomes" id="UP000244855"/>
    </source>
</evidence>
<proteinExistence type="predicted"/>
<organism evidence="1 2">
    <name type="scientific">Periconia macrospinosa</name>
    <dbReference type="NCBI Taxonomy" id="97972"/>
    <lineage>
        <taxon>Eukaryota</taxon>
        <taxon>Fungi</taxon>
        <taxon>Dikarya</taxon>
        <taxon>Ascomycota</taxon>
        <taxon>Pezizomycotina</taxon>
        <taxon>Dothideomycetes</taxon>
        <taxon>Pleosporomycetidae</taxon>
        <taxon>Pleosporales</taxon>
        <taxon>Massarineae</taxon>
        <taxon>Periconiaceae</taxon>
        <taxon>Periconia</taxon>
    </lineage>
</organism>
<gene>
    <name evidence="1" type="ORF">DM02DRAFT_613351</name>
</gene>
<evidence type="ECO:0000313" key="1">
    <source>
        <dbReference type="EMBL" id="PVI01930.1"/>
    </source>
</evidence>
<dbReference type="EMBL" id="KZ805350">
    <property type="protein sequence ID" value="PVI01930.1"/>
    <property type="molecule type" value="Genomic_DNA"/>
</dbReference>